<feature type="transmembrane region" description="Helical" evidence="3">
    <location>
        <begin position="7"/>
        <end position="26"/>
    </location>
</feature>
<organism evidence="4">
    <name type="scientific">Sarcoptes scabiei</name>
    <name type="common">Itch mite</name>
    <name type="synonym">Acarus scabiei</name>
    <dbReference type="NCBI Taxonomy" id="52283"/>
    <lineage>
        <taxon>Eukaryota</taxon>
        <taxon>Metazoa</taxon>
        <taxon>Ecdysozoa</taxon>
        <taxon>Arthropoda</taxon>
        <taxon>Chelicerata</taxon>
        <taxon>Arachnida</taxon>
        <taxon>Acari</taxon>
        <taxon>Acariformes</taxon>
        <taxon>Sarcoptiformes</taxon>
        <taxon>Astigmata</taxon>
        <taxon>Psoroptidia</taxon>
        <taxon>Sarcoptoidea</taxon>
        <taxon>Sarcoptidae</taxon>
        <taxon>Sarcoptinae</taxon>
        <taxon>Sarcoptes</taxon>
    </lineage>
</organism>
<dbReference type="InterPro" id="IPR031424">
    <property type="entry name" value="QVR-like"/>
</dbReference>
<dbReference type="EMBL" id="WVUK01000066">
    <property type="protein sequence ID" value="KAF7487669.1"/>
    <property type="molecule type" value="Genomic_DNA"/>
</dbReference>
<feature type="transmembrane region" description="Helical" evidence="3">
    <location>
        <begin position="134"/>
        <end position="155"/>
    </location>
</feature>
<dbReference type="InterPro" id="IPR045860">
    <property type="entry name" value="Snake_toxin-like_sf"/>
</dbReference>
<dbReference type="CDD" id="cd23590">
    <property type="entry name" value="TFP_LU_ECD_Bou"/>
    <property type="match status" value="1"/>
</dbReference>
<protein>
    <recommendedName>
        <fullName evidence="7">Protein sleepless</fullName>
    </recommendedName>
</protein>
<proteinExistence type="predicted"/>
<reference evidence="5" key="3">
    <citation type="submission" date="2022-06" db="UniProtKB">
        <authorList>
            <consortium name="EnsemblMetazoa"/>
        </authorList>
    </citation>
    <scope>IDENTIFICATION</scope>
</reference>
<evidence type="ECO:0000256" key="3">
    <source>
        <dbReference type="SAM" id="Phobius"/>
    </source>
</evidence>
<evidence type="ECO:0000256" key="1">
    <source>
        <dbReference type="ARBA" id="ARBA00022729"/>
    </source>
</evidence>
<dbReference type="EnsemblMetazoa" id="SSS_3549s_mrna">
    <property type="protein sequence ID" value="KAF7487669.1"/>
    <property type="gene ID" value="SSS_3549"/>
</dbReference>
<keyword evidence="3" id="KW-0472">Membrane</keyword>
<gene>
    <name evidence="4" type="ORF">SSS_3549</name>
</gene>
<evidence type="ECO:0008006" key="7">
    <source>
        <dbReference type="Google" id="ProtNLM"/>
    </source>
</evidence>
<dbReference type="AlphaFoldDB" id="A0A834R1C6"/>
<evidence type="ECO:0000313" key="4">
    <source>
        <dbReference type="EMBL" id="KAF7487669.1"/>
    </source>
</evidence>
<sequence>MLRKYSKFFINFLTFLLRIILLMIVLDSKNHLKVTAINCYQCDSNSDLECSEIFDLERTQLKPKPCDDVYEASYCIKTTGLFGGQIGTIRNCSSRDLGDRCSFVKRSGDQRYIRSCVYTCSSDACNHSSNDRNFASNLLSIAIYLIILMTVQFYCRRAFNIL</sequence>
<keyword evidence="6" id="KW-1185">Reference proteome</keyword>
<evidence type="ECO:0000313" key="6">
    <source>
        <dbReference type="Proteomes" id="UP000070412"/>
    </source>
</evidence>
<keyword evidence="3" id="KW-0812">Transmembrane</keyword>
<reference evidence="6" key="1">
    <citation type="journal article" date="2020" name="PLoS Negl. Trop. Dis.">
        <title>High-quality nuclear genome for Sarcoptes scabiei-A critical resource for a neglected parasite.</title>
        <authorList>
            <person name="Korhonen P.K."/>
            <person name="Gasser R.B."/>
            <person name="Ma G."/>
            <person name="Wang T."/>
            <person name="Stroehlein A.J."/>
            <person name="Young N.D."/>
            <person name="Ang C.S."/>
            <person name="Fernando D.D."/>
            <person name="Lu H.C."/>
            <person name="Taylor S."/>
            <person name="Reynolds S.L."/>
            <person name="Mofiz E."/>
            <person name="Najaraj S.H."/>
            <person name="Gowda H."/>
            <person name="Madugundu A."/>
            <person name="Renuse S."/>
            <person name="Holt D."/>
            <person name="Pandey A."/>
            <person name="Papenfuss A.T."/>
            <person name="Fischer K."/>
        </authorList>
    </citation>
    <scope>NUCLEOTIDE SEQUENCE [LARGE SCALE GENOMIC DNA]</scope>
</reference>
<name>A0A834R1C6_SARSC</name>
<evidence type="ECO:0000256" key="2">
    <source>
        <dbReference type="ARBA" id="ARBA00023180"/>
    </source>
</evidence>
<dbReference type="Proteomes" id="UP000070412">
    <property type="component" value="Unassembled WGS sequence"/>
</dbReference>
<keyword evidence="1" id="KW-0732">Signal</keyword>
<keyword evidence="3" id="KW-1133">Transmembrane helix</keyword>
<dbReference type="PANTHER" id="PTHR33562:SF18">
    <property type="entry name" value="BOUDIN-RELATED"/>
    <property type="match status" value="1"/>
</dbReference>
<evidence type="ECO:0000313" key="5">
    <source>
        <dbReference type="EnsemblMetazoa" id="KAF7487669.1"/>
    </source>
</evidence>
<accession>A0A834R1C6</accession>
<dbReference type="PANTHER" id="PTHR33562">
    <property type="entry name" value="ATILLA, ISOFORM B-RELATED-RELATED"/>
    <property type="match status" value="1"/>
</dbReference>
<keyword evidence="2" id="KW-0325">Glycoprotein</keyword>
<dbReference type="SUPFAM" id="SSF57302">
    <property type="entry name" value="Snake toxin-like"/>
    <property type="match status" value="1"/>
</dbReference>
<dbReference type="Pfam" id="PF17064">
    <property type="entry name" value="QVR"/>
    <property type="match status" value="1"/>
</dbReference>
<dbReference type="GO" id="GO:0032222">
    <property type="term" value="P:regulation of synaptic transmission, cholinergic"/>
    <property type="evidence" value="ECO:0007669"/>
    <property type="project" value="InterPro"/>
</dbReference>
<dbReference type="InterPro" id="IPR050975">
    <property type="entry name" value="Sleep_regulator"/>
</dbReference>
<dbReference type="GO" id="GO:0030431">
    <property type="term" value="P:sleep"/>
    <property type="evidence" value="ECO:0007669"/>
    <property type="project" value="InterPro"/>
</dbReference>
<reference evidence="4" key="2">
    <citation type="submission" date="2020-01" db="EMBL/GenBank/DDBJ databases">
        <authorList>
            <person name="Korhonen P.K.K."/>
            <person name="Guangxu M.G."/>
            <person name="Wang T.W."/>
            <person name="Stroehlein A.J.S."/>
            <person name="Young N.D."/>
            <person name="Ang C.-S.A."/>
            <person name="Fernando D.W.F."/>
            <person name="Lu H.L."/>
            <person name="Taylor S.T."/>
            <person name="Ehtesham M.E.M."/>
            <person name="Najaraj S.H.N."/>
            <person name="Harsha G.H.G."/>
            <person name="Madugundu A.M."/>
            <person name="Renuse S.R."/>
            <person name="Holt D.H."/>
            <person name="Pandey A.P."/>
            <person name="Papenfuss A.P."/>
            <person name="Gasser R.B.G."/>
            <person name="Fischer K.F."/>
        </authorList>
    </citation>
    <scope>NUCLEOTIDE SEQUENCE</scope>
    <source>
        <strain evidence="4">SSS_KF_BRIS2020</strain>
    </source>
</reference>
<dbReference type="OrthoDB" id="8188641at2759"/>